<dbReference type="GO" id="GO:0003677">
    <property type="term" value="F:DNA binding"/>
    <property type="evidence" value="ECO:0007669"/>
    <property type="project" value="UniProtKB-KW"/>
</dbReference>
<dbReference type="InterPro" id="IPR036388">
    <property type="entry name" value="WH-like_DNA-bd_sf"/>
</dbReference>
<dbReference type="InterPro" id="IPR014757">
    <property type="entry name" value="Tscrpt_reg_IclR_C"/>
</dbReference>
<evidence type="ECO:0000256" key="1">
    <source>
        <dbReference type="ARBA" id="ARBA00023015"/>
    </source>
</evidence>
<evidence type="ECO:0000313" key="6">
    <source>
        <dbReference type="EMBL" id="MBO2989620.1"/>
    </source>
</evidence>
<proteinExistence type="predicted"/>
<dbReference type="Pfam" id="PF01614">
    <property type="entry name" value="IclR_C"/>
    <property type="match status" value="1"/>
</dbReference>
<evidence type="ECO:0000313" key="7">
    <source>
        <dbReference type="Proteomes" id="UP000668403"/>
    </source>
</evidence>
<keyword evidence="1" id="KW-0805">Transcription regulation</keyword>
<gene>
    <name evidence="6" type="ORF">J4H85_06375</name>
</gene>
<dbReference type="GO" id="GO:0003700">
    <property type="term" value="F:DNA-binding transcription factor activity"/>
    <property type="evidence" value="ECO:0007669"/>
    <property type="project" value="TreeGrafter"/>
</dbReference>
<dbReference type="GO" id="GO:0045892">
    <property type="term" value="P:negative regulation of DNA-templated transcription"/>
    <property type="evidence" value="ECO:0007669"/>
    <property type="project" value="TreeGrafter"/>
</dbReference>
<evidence type="ECO:0000259" key="4">
    <source>
        <dbReference type="PROSITE" id="PS51077"/>
    </source>
</evidence>
<protein>
    <submittedName>
        <fullName evidence="6">IclR family transcriptional regulator</fullName>
    </submittedName>
</protein>
<dbReference type="RefSeq" id="WP_208237979.1">
    <property type="nucleotide sequence ID" value="NZ_BAAAQU010000001.1"/>
</dbReference>
<dbReference type="PANTHER" id="PTHR30136:SF24">
    <property type="entry name" value="HTH-TYPE TRANSCRIPTIONAL REPRESSOR ALLR"/>
    <property type="match status" value="1"/>
</dbReference>
<keyword evidence="7" id="KW-1185">Reference proteome</keyword>
<dbReference type="PANTHER" id="PTHR30136">
    <property type="entry name" value="HELIX-TURN-HELIX TRANSCRIPTIONAL REGULATOR, ICLR FAMILY"/>
    <property type="match status" value="1"/>
</dbReference>
<dbReference type="InterPro" id="IPR036390">
    <property type="entry name" value="WH_DNA-bd_sf"/>
</dbReference>
<organism evidence="6 7">
    <name type="scientific">Leucobacter tardus</name>
    <dbReference type="NCBI Taxonomy" id="501483"/>
    <lineage>
        <taxon>Bacteria</taxon>
        <taxon>Bacillati</taxon>
        <taxon>Actinomycetota</taxon>
        <taxon>Actinomycetes</taxon>
        <taxon>Micrococcales</taxon>
        <taxon>Microbacteriaceae</taxon>
        <taxon>Leucobacter</taxon>
    </lineage>
</organism>
<keyword evidence="2" id="KW-0238">DNA-binding</keyword>
<dbReference type="SUPFAM" id="SSF55781">
    <property type="entry name" value="GAF domain-like"/>
    <property type="match status" value="1"/>
</dbReference>
<dbReference type="SMART" id="SM00346">
    <property type="entry name" value="HTH_ICLR"/>
    <property type="match status" value="1"/>
</dbReference>
<comment type="caution">
    <text evidence="6">The sequence shown here is derived from an EMBL/GenBank/DDBJ whole genome shotgun (WGS) entry which is preliminary data.</text>
</comment>
<reference evidence="6" key="1">
    <citation type="submission" date="2021-03" db="EMBL/GenBank/DDBJ databases">
        <title>Leucobacter chromiisoli sp. nov., isolated from chromium-containing soil of chemical plant.</title>
        <authorList>
            <person name="Xu Z."/>
        </authorList>
    </citation>
    <scope>NUCLEOTIDE SEQUENCE</scope>
    <source>
        <strain evidence="6">K 70/01</strain>
    </source>
</reference>
<dbReference type="Proteomes" id="UP000668403">
    <property type="component" value="Unassembled WGS sequence"/>
</dbReference>
<dbReference type="PROSITE" id="PS51077">
    <property type="entry name" value="HTH_ICLR"/>
    <property type="match status" value="1"/>
</dbReference>
<dbReference type="InterPro" id="IPR050707">
    <property type="entry name" value="HTH_MetabolicPath_Reg"/>
</dbReference>
<accession>A0A939QEX7</accession>
<dbReference type="PROSITE" id="PS51078">
    <property type="entry name" value="ICLR_ED"/>
    <property type="match status" value="1"/>
</dbReference>
<evidence type="ECO:0000256" key="2">
    <source>
        <dbReference type="ARBA" id="ARBA00023125"/>
    </source>
</evidence>
<evidence type="ECO:0000256" key="3">
    <source>
        <dbReference type="ARBA" id="ARBA00023163"/>
    </source>
</evidence>
<dbReference type="Gene3D" id="1.10.10.10">
    <property type="entry name" value="Winged helix-like DNA-binding domain superfamily/Winged helix DNA-binding domain"/>
    <property type="match status" value="1"/>
</dbReference>
<dbReference type="SUPFAM" id="SSF46785">
    <property type="entry name" value="Winged helix' DNA-binding domain"/>
    <property type="match status" value="1"/>
</dbReference>
<dbReference type="InterPro" id="IPR005471">
    <property type="entry name" value="Tscrpt_reg_IclR_N"/>
</dbReference>
<dbReference type="EMBL" id="JAGFBF010000004">
    <property type="protein sequence ID" value="MBO2989620.1"/>
    <property type="molecule type" value="Genomic_DNA"/>
</dbReference>
<dbReference type="AlphaFoldDB" id="A0A939QEX7"/>
<dbReference type="Pfam" id="PF09339">
    <property type="entry name" value="HTH_IclR"/>
    <property type="match status" value="1"/>
</dbReference>
<sequence length="262" mass="27701">MASDPRASRSPRGAQVIDRAAQVLSCVLGADDPISFTAVVEQTGLSRSTASRLLQALEHNALLDRDADGKYRGGAMFTQFAARFDREESLSAVAGSTLQRLSEETGEASHLAVPSGGKVVQVAQVDSTYLLGSGNWVDIEVPPHCSALGKVLYAYDAIPLPTGRLERRASRTLTSRSALLADLETIREAGFAVAHDELEDGLDALASPVFGPGGTIIAAVGISGPTLRLEPDHARLGALLVREAETLSRSLQRQAPPLSLEH</sequence>
<name>A0A939QEX7_9MICO</name>
<dbReference type="Gene3D" id="3.30.450.40">
    <property type="match status" value="1"/>
</dbReference>
<dbReference type="InterPro" id="IPR029016">
    <property type="entry name" value="GAF-like_dom_sf"/>
</dbReference>
<feature type="domain" description="HTH iclR-type" evidence="4">
    <location>
        <begin position="14"/>
        <end position="75"/>
    </location>
</feature>
<feature type="domain" description="IclR-ED" evidence="5">
    <location>
        <begin position="76"/>
        <end position="253"/>
    </location>
</feature>
<keyword evidence="3" id="KW-0804">Transcription</keyword>
<evidence type="ECO:0000259" key="5">
    <source>
        <dbReference type="PROSITE" id="PS51078"/>
    </source>
</evidence>